<dbReference type="Proteomes" id="UP000316598">
    <property type="component" value="Unassembled WGS sequence"/>
</dbReference>
<name>A0A5C5WMD9_9BACT</name>
<keyword evidence="1" id="KW-0732">Signal</keyword>
<sequence precursor="true">MRALLPITLVSIFVFASLVNADDPLPPWDVTPSASASDQKNGSVIIKRYSFVTGFTSNGRREQIPASAIWWWGEPQPNSDALAESGTISFRDDDVLDRPIGEFKKSAKSVTATLPASYRESVLHCLQSGTPVQIQFRTADATEKSKLILLFMSIRSPSPNDVVPKLKDLPYPF</sequence>
<keyword evidence="3" id="KW-1185">Reference proteome</keyword>
<feature type="chain" id="PRO_5022825114" evidence="1">
    <location>
        <begin position="22"/>
        <end position="173"/>
    </location>
</feature>
<evidence type="ECO:0000313" key="2">
    <source>
        <dbReference type="EMBL" id="TWT50962.1"/>
    </source>
</evidence>
<proteinExistence type="predicted"/>
<evidence type="ECO:0000313" key="3">
    <source>
        <dbReference type="Proteomes" id="UP000316598"/>
    </source>
</evidence>
<dbReference type="AlphaFoldDB" id="A0A5C5WMD9"/>
<comment type="caution">
    <text evidence="2">The sequence shown here is derived from an EMBL/GenBank/DDBJ whole genome shotgun (WGS) entry which is preliminary data.</text>
</comment>
<evidence type="ECO:0000256" key="1">
    <source>
        <dbReference type="SAM" id="SignalP"/>
    </source>
</evidence>
<reference evidence="2 3" key="1">
    <citation type="submission" date="2019-02" db="EMBL/GenBank/DDBJ databases">
        <title>Deep-cultivation of Planctomycetes and their phenomic and genomic characterization uncovers novel biology.</title>
        <authorList>
            <person name="Wiegand S."/>
            <person name="Jogler M."/>
            <person name="Boedeker C."/>
            <person name="Pinto D."/>
            <person name="Vollmers J."/>
            <person name="Rivas-Marin E."/>
            <person name="Kohn T."/>
            <person name="Peeters S.H."/>
            <person name="Heuer A."/>
            <person name="Rast P."/>
            <person name="Oberbeckmann S."/>
            <person name="Bunk B."/>
            <person name="Jeske O."/>
            <person name="Meyerdierks A."/>
            <person name="Storesund J.E."/>
            <person name="Kallscheuer N."/>
            <person name="Luecker S."/>
            <person name="Lage O.M."/>
            <person name="Pohl T."/>
            <person name="Merkel B.J."/>
            <person name="Hornburger P."/>
            <person name="Mueller R.-W."/>
            <person name="Bruemmer F."/>
            <person name="Labrenz M."/>
            <person name="Spormann A.M."/>
            <person name="Op Den Camp H."/>
            <person name="Overmann J."/>
            <person name="Amann R."/>
            <person name="Jetten M.S.M."/>
            <person name="Mascher T."/>
            <person name="Medema M.H."/>
            <person name="Devos D.P."/>
            <person name="Kaster A.-K."/>
            <person name="Ovreas L."/>
            <person name="Rohde M."/>
            <person name="Galperin M.Y."/>
            <person name="Jogler C."/>
        </authorList>
    </citation>
    <scope>NUCLEOTIDE SEQUENCE [LARGE SCALE GENOMIC DNA]</scope>
    <source>
        <strain evidence="2 3">Pla22</strain>
    </source>
</reference>
<feature type="signal peptide" evidence="1">
    <location>
        <begin position="1"/>
        <end position="21"/>
    </location>
</feature>
<organism evidence="2 3">
    <name type="scientific">Rubripirellula amarantea</name>
    <dbReference type="NCBI Taxonomy" id="2527999"/>
    <lineage>
        <taxon>Bacteria</taxon>
        <taxon>Pseudomonadati</taxon>
        <taxon>Planctomycetota</taxon>
        <taxon>Planctomycetia</taxon>
        <taxon>Pirellulales</taxon>
        <taxon>Pirellulaceae</taxon>
        <taxon>Rubripirellula</taxon>
    </lineage>
</organism>
<accession>A0A5C5WMD9</accession>
<gene>
    <name evidence="2" type="ORF">Pla22_37050</name>
</gene>
<protein>
    <submittedName>
        <fullName evidence="2">Uncharacterized protein</fullName>
    </submittedName>
</protein>
<dbReference type="EMBL" id="SJPI01000002">
    <property type="protein sequence ID" value="TWT50962.1"/>
    <property type="molecule type" value="Genomic_DNA"/>
</dbReference>
<dbReference type="RefSeq" id="WP_146516086.1">
    <property type="nucleotide sequence ID" value="NZ_SJPI01000002.1"/>
</dbReference>